<evidence type="ECO:0000256" key="1">
    <source>
        <dbReference type="ARBA" id="ARBA00004141"/>
    </source>
</evidence>
<sequence length="125" mass="14209">MKTTNILYWVFTVLLAGFMIFSALPNIMETKDSEALFKQLGYPLYLQQFVGIAKLLGSIVILIPAFPRLKEWAYAGLFFDLTGAAYSCVASGEPLSVLGFFVVFIAVLFLSYYFHHKRLRQKQSH</sequence>
<dbReference type="RefSeq" id="WP_127703782.1">
    <property type="nucleotide sequence ID" value="NZ_SACK01000002.1"/>
</dbReference>
<organism evidence="6 7">
    <name type="scientific">Mucilaginibacter limnophilus</name>
    <dbReference type="NCBI Taxonomy" id="1932778"/>
    <lineage>
        <taxon>Bacteria</taxon>
        <taxon>Pseudomonadati</taxon>
        <taxon>Bacteroidota</taxon>
        <taxon>Sphingobacteriia</taxon>
        <taxon>Sphingobacteriales</taxon>
        <taxon>Sphingobacteriaceae</taxon>
        <taxon>Mucilaginibacter</taxon>
    </lineage>
</organism>
<evidence type="ECO:0000256" key="4">
    <source>
        <dbReference type="ARBA" id="ARBA00023136"/>
    </source>
</evidence>
<evidence type="ECO:0000313" key="6">
    <source>
        <dbReference type="EMBL" id="RVU01407.1"/>
    </source>
</evidence>
<gene>
    <name evidence="6" type="ORF">EOD41_05440</name>
</gene>
<keyword evidence="2 5" id="KW-0812">Transmembrane</keyword>
<feature type="transmembrane region" description="Helical" evidence="5">
    <location>
        <begin position="7"/>
        <end position="24"/>
    </location>
</feature>
<reference evidence="6 7" key="1">
    <citation type="submission" date="2019-01" db="EMBL/GenBank/DDBJ databases">
        <authorList>
            <person name="Chen W.-M."/>
        </authorList>
    </citation>
    <scope>NUCLEOTIDE SEQUENCE [LARGE SCALE GENOMIC DNA]</scope>
    <source>
        <strain evidence="6 7">YBJ-36</strain>
    </source>
</reference>
<keyword evidence="4 5" id="KW-0472">Membrane</keyword>
<proteinExistence type="predicted"/>
<feature type="transmembrane region" description="Helical" evidence="5">
    <location>
        <begin position="72"/>
        <end position="89"/>
    </location>
</feature>
<evidence type="ECO:0000256" key="5">
    <source>
        <dbReference type="SAM" id="Phobius"/>
    </source>
</evidence>
<dbReference type="OrthoDB" id="7960583at2"/>
<comment type="caution">
    <text evidence="6">The sequence shown here is derived from an EMBL/GenBank/DDBJ whole genome shotgun (WGS) entry which is preliminary data.</text>
</comment>
<evidence type="ECO:0000256" key="2">
    <source>
        <dbReference type="ARBA" id="ARBA00022692"/>
    </source>
</evidence>
<evidence type="ECO:0000256" key="3">
    <source>
        <dbReference type="ARBA" id="ARBA00022989"/>
    </source>
</evidence>
<feature type="transmembrane region" description="Helical" evidence="5">
    <location>
        <begin position="95"/>
        <end position="114"/>
    </location>
</feature>
<dbReference type="GO" id="GO:0016020">
    <property type="term" value="C:membrane"/>
    <property type="evidence" value="ECO:0007669"/>
    <property type="project" value="UniProtKB-SubCell"/>
</dbReference>
<dbReference type="AlphaFoldDB" id="A0A437MUU7"/>
<accession>A0A437MUU7</accession>
<dbReference type="PIRSF" id="PIRSF030066">
    <property type="entry name" value="UCP030066"/>
    <property type="match status" value="1"/>
</dbReference>
<keyword evidence="3 5" id="KW-1133">Transmembrane helix</keyword>
<dbReference type="Pfam" id="PF13564">
    <property type="entry name" value="DoxX_2"/>
    <property type="match status" value="1"/>
</dbReference>
<comment type="subcellular location">
    <subcellularLocation>
        <location evidence="1">Membrane</location>
        <topology evidence="1">Multi-pass membrane protein</topology>
    </subcellularLocation>
</comment>
<protein>
    <submittedName>
        <fullName evidence="6">DoxX family protein</fullName>
    </submittedName>
</protein>
<feature type="transmembrane region" description="Helical" evidence="5">
    <location>
        <begin position="44"/>
        <end position="65"/>
    </location>
</feature>
<dbReference type="InterPro" id="IPR016944">
    <property type="entry name" value="UCP030066"/>
</dbReference>
<dbReference type="EMBL" id="SACK01000002">
    <property type="protein sequence ID" value="RVU01407.1"/>
    <property type="molecule type" value="Genomic_DNA"/>
</dbReference>
<dbReference type="InterPro" id="IPR032808">
    <property type="entry name" value="DoxX"/>
</dbReference>
<name>A0A437MUU7_9SPHI</name>
<keyword evidence="7" id="KW-1185">Reference proteome</keyword>
<dbReference type="Proteomes" id="UP000282759">
    <property type="component" value="Unassembled WGS sequence"/>
</dbReference>
<evidence type="ECO:0000313" key="7">
    <source>
        <dbReference type="Proteomes" id="UP000282759"/>
    </source>
</evidence>